<accession>A0A8S5V3C9</accession>
<keyword evidence="1" id="KW-1188">Viral release from host cell</keyword>
<dbReference type="InterPro" id="IPR005335">
    <property type="entry name" value="Terminase_ssu"/>
</dbReference>
<name>A0A8S5V3C9_9CAUD</name>
<dbReference type="Gene3D" id="1.10.10.1400">
    <property type="entry name" value="Terminase, small subunit, N-terminal DNA-binding domain, HTH motif"/>
    <property type="match status" value="1"/>
</dbReference>
<organism evidence="3">
    <name type="scientific">Myoviridae sp. ctEtC12</name>
    <dbReference type="NCBI Taxonomy" id="2825062"/>
    <lineage>
        <taxon>Viruses</taxon>
        <taxon>Duplodnaviria</taxon>
        <taxon>Heunggongvirae</taxon>
        <taxon>Uroviricota</taxon>
        <taxon>Caudoviricetes</taxon>
    </lineage>
</organism>
<dbReference type="InterPro" id="IPR052404">
    <property type="entry name" value="SPP1-like_terminase"/>
</dbReference>
<keyword evidence="2" id="KW-0231">Viral genome packaging</keyword>
<evidence type="ECO:0000313" key="3">
    <source>
        <dbReference type="EMBL" id="DAG01127.1"/>
    </source>
</evidence>
<dbReference type="EMBL" id="BK016187">
    <property type="protein sequence ID" value="DAG01127.1"/>
    <property type="molecule type" value="Genomic_DNA"/>
</dbReference>
<protein>
    <submittedName>
        <fullName evidence="3">Terminase small subunit</fullName>
    </submittedName>
</protein>
<sequence length="166" mass="18326">MAKLTPKQKRFVAEYLVDLNATQAAIRAGYSPKSAARIAVELLNKTHVQAEIRKAMADREERTGVTQDWVVQELYKIAHADRGGIAKVVGGVRVVLTDTDDLDAEQRAALVGVEETKFGIKVTTCDKLKALELLGRHLGMFTDKQEISADTTLRVEMDKGLEEMGE</sequence>
<proteinExistence type="predicted"/>
<dbReference type="GO" id="GO:0051276">
    <property type="term" value="P:chromosome organization"/>
    <property type="evidence" value="ECO:0007669"/>
    <property type="project" value="InterPro"/>
</dbReference>
<dbReference type="PANTHER" id="PTHR41328:SF2">
    <property type="entry name" value="TERMINASE SMALL SUBUNIT"/>
    <property type="match status" value="1"/>
</dbReference>
<dbReference type="Pfam" id="PF03592">
    <property type="entry name" value="Terminase_2"/>
    <property type="match status" value="1"/>
</dbReference>
<evidence type="ECO:0000256" key="1">
    <source>
        <dbReference type="ARBA" id="ARBA00022612"/>
    </source>
</evidence>
<dbReference type="InterPro" id="IPR038713">
    <property type="entry name" value="Terminase_Gp1_N_sf"/>
</dbReference>
<evidence type="ECO:0000256" key="2">
    <source>
        <dbReference type="ARBA" id="ARBA00023219"/>
    </source>
</evidence>
<dbReference type="PANTHER" id="PTHR41328">
    <property type="entry name" value="TERMINASE SMALL SUBUNIT-RELATED"/>
    <property type="match status" value="1"/>
</dbReference>
<reference evidence="3" key="1">
    <citation type="journal article" date="2021" name="Proc. Natl. Acad. Sci. U.S.A.">
        <title>A Catalog of Tens of Thousands of Viruses from Human Metagenomes Reveals Hidden Associations with Chronic Diseases.</title>
        <authorList>
            <person name="Tisza M.J."/>
            <person name="Buck C.B."/>
        </authorList>
    </citation>
    <scope>NUCLEOTIDE SEQUENCE</scope>
    <source>
        <strain evidence="3">CtEtC12</strain>
    </source>
</reference>